<name>A0ABV8CZ77_9STRE</name>
<keyword evidence="1" id="KW-0472">Membrane</keyword>
<protein>
    <recommendedName>
        <fullName evidence="4">Lipoprotein</fullName>
    </recommendedName>
</protein>
<keyword evidence="1" id="KW-0812">Transmembrane</keyword>
<reference evidence="3" key="1">
    <citation type="journal article" date="2019" name="Int. J. Syst. Evol. Microbiol.">
        <title>The Global Catalogue of Microorganisms (GCM) 10K type strain sequencing project: providing services to taxonomists for standard genome sequencing and annotation.</title>
        <authorList>
            <consortium name="The Broad Institute Genomics Platform"/>
            <consortium name="The Broad Institute Genome Sequencing Center for Infectious Disease"/>
            <person name="Wu L."/>
            <person name="Ma J."/>
        </authorList>
    </citation>
    <scope>NUCLEOTIDE SEQUENCE [LARGE SCALE GENOMIC DNA]</scope>
    <source>
        <strain evidence="3">CCUG 58728</strain>
    </source>
</reference>
<gene>
    <name evidence="2" type="ORF">ACFOSE_02090</name>
</gene>
<sequence>MKKAEVSSTKDLQIKGMSLISLGGACLMMGLTLAKNVSIFCLLFF</sequence>
<feature type="transmembrane region" description="Helical" evidence="1">
    <location>
        <begin position="20"/>
        <end position="44"/>
    </location>
</feature>
<comment type="caution">
    <text evidence="2">The sequence shown here is derived from an EMBL/GenBank/DDBJ whole genome shotgun (WGS) entry which is preliminary data.</text>
</comment>
<organism evidence="2 3">
    <name type="scientific">Streptococcus dentapri</name>
    <dbReference type="NCBI Taxonomy" id="573564"/>
    <lineage>
        <taxon>Bacteria</taxon>
        <taxon>Bacillati</taxon>
        <taxon>Bacillota</taxon>
        <taxon>Bacilli</taxon>
        <taxon>Lactobacillales</taxon>
        <taxon>Streptococcaceae</taxon>
        <taxon>Streptococcus</taxon>
    </lineage>
</organism>
<accession>A0ABV8CZ77</accession>
<evidence type="ECO:0000256" key="1">
    <source>
        <dbReference type="SAM" id="Phobius"/>
    </source>
</evidence>
<keyword evidence="1" id="KW-1133">Transmembrane helix</keyword>
<evidence type="ECO:0000313" key="2">
    <source>
        <dbReference type="EMBL" id="MFC3931588.1"/>
    </source>
</evidence>
<dbReference type="Proteomes" id="UP001595901">
    <property type="component" value="Unassembled WGS sequence"/>
</dbReference>
<dbReference type="EMBL" id="JBHSAC010000018">
    <property type="protein sequence ID" value="MFC3931588.1"/>
    <property type="molecule type" value="Genomic_DNA"/>
</dbReference>
<keyword evidence="3" id="KW-1185">Reference proteome</keyword>
<dbReference type="RefSeq" id="WP_380429859.1">
    <property type="nucleotide sequence ID" value="NZ_JBHSAC010000018.1"/>
</dbReference>
<evidence type="ECO:0000313" key="3">
    <source>
        <dbReference type="Proteomes" id="UP001595901"/>
    </source>
</evidence>
<dbReference type="PROSITE" id="PS51257">
    <property type="entry name" value="PROKAR_LIPOPROTEIN"/>
    <property type="match status" value="1"/>
</dbReference>
<evidence type="ECO:0008006" key="4">
    <source>
        <dbReference type="Google" id="ProtNLM"/>
    </source>
</evidence>
<proteinExistence type="predicted"/>